<dbReference type="EMBL" id="LZKJ01000173">
    <property type="protein sequence ID" value="OBI41503.1"/>
    <property type="molecule type" value="Genomic_DNA"/>
</dbReference>
<feature type="transmembrane region" description="Helical" evidence="1">
    <location>
        <begin position="107"/>
        <end position="127"/>
    </location>
</feature>
<sequence length="245" mass="26534">MTAGSGTKGRWGRIVRYAFGGSLGMLAGVNLLIGSPWYLCLGIAATALVIILGRRRIFRPAVNRTTNEIVCRYIPWFEGNAYVLNVLLPLLGVASIAAGSAPGNPGWLRITGIVLLAVTPLFTYSAVRMWWRCLLCITPSALAVRLAGPKDELTEIPRTRVDSIKPKMVPNAVSGAQSLQVEIAYLPAELSSETPRTVVVGLQLSVQPNNLLDALVAWKDAANDDSTKLLDRIERILRGREKAGM</sequence>
<feature type="transmembrane region" description="Helical" evidence="1">
    <location>
        <begin position="35"/>
        <end position="53"/>
    </location>
</feature>
<organism evidence="2 3">
    <name type="scientific">Mycobacterium kyorinense</name>
    <dbReference type="NCBI Taxonomy" id="487514"/>
    <lineage>
        <taxon>Bacteria</taxon>
        <taxon>Bacillati</taxon>
        <taxon>Actinomycetota</taxon>
        <taxon>Actinomycetes</taxon>
        <taxon>Mycobacteriales</taxon>
        <taxon>Mycobacteriaceae</taxon>
        <taxon>Mycobacterium</taxon>
    </lineage>
</organism>
<gene>
    <name evidence="2" type="ORF">A5707_07215</name>
</gene>
<protein>
    <submittedName>
        <fullName evidence="2">Uncharacterized protein</fullName>
    </submittedName>
</protein>
<dbReference type="AlphaFoldDB" id="A0A1A2YVR2"/>
<comment type="caution">
    <text evidence="2">The sequence shown here is derived from an EMBL/GenBank/DDBJ whole genome shotgun (WGS) entry which is preliminary data.</text>
</comment>
<keyword evidence="1" id="KW-0812">Transmembrane</keyword>
<proteinExistence type="predicted"/>
<keyword evidence="1" id="KW-0472">Membrane</keyword>
<feature type="transmembrane region" description="Helical" evidence="1">
    <location>
        <begin position="82"/>
        <end position="101"/>
    </location>
</feature>
<keyword evidence="1" id="KW-1133">Transmembrane helix</keyword>
<dbReference type="OrthoDB" id="4751204at2"/>
<name>A0A1A2YVR2_9MYCO</name>
<evidence type="ECO:0000256" key="1">
    <source>
        <dbReference type="SAM" id="Phobius"/>
    </source>
</evidence>
<evidence type="ECO:0000313" key="2">
    <source>
        <dbReference type="EMBL" id="OBI41503.1"/>
    </source>
</evidence>
<dbReference type="Proteomes" id="UP000093592">
    <property type="component" value="Unassembled WGS sequence"/>
</dbReference>
<evidence type="ECO:0000313" key="3">
    <source>
        <dbReference type="Proteomes" id="UP000093592"/>
    </source>
</evidence>
<accession>A0A1A2YVR2</accession>
<reference evidence="3" key="1">
    <citation type="submission" date="2016-06" db="EMBL/GenBank/DDBJ databases">
        <authorList>
            <person name="Sutton G."/>
            <person name="Brinkac L."/>
            <person name="Sanka R."/>
            <person name="Adams M."/>
            <person name="Lau E."/>
            <person name="Sam S."/>
            <person name="Sreng N."/>
            <person name="Him V."/>
            <person name="Kerleguer A."/>
            <person name="Cheng S."/>
        </authorList>
    </citation>
    <scope>NUCLEOTIDE SEQUENCE [LARGE SCALE GENOMIC DNA]</scope>
    <source>
        <strain evidence="3">E861</strain>
    </source>
</reference>